<proteinExistence type="predicted"/>
<evidence type="ECO:0000313" key="1">
    <source>
        <dbReference type="EMBL" id="DAE05501.1"/>
    </source>
</evidence>
<sequence>MYNILMNLLYDGLDKQMELCKVEMAYATTTDEVLKLTIKYAKLLALKNEERKNSITWKDGFNAVVNFVGMAAVLNFEQTNIITSKVWGMVSSKFK</sequence>
<organism evidence="1">
    <name type="scientific">Siphoviridae sp. ctLOE2</name>
    <dbReference type="NCBI Taxonomy" id="2825454"/>
    <lineage>
        <taxon>Viruses</taxon>
        <taxon>Duplodnaviria</taxon>
        <taxon>Heunggongvirae</taxon>
        <taxon>Uroviricota</taxon>
        <taxon>Caudoviricetes</taxon>
    </lineage>
</organism>
<accession>A0A8S5PFV9</accession>
<name>A0A8S5PFV9_9CAUD</name>
<dbReference type="EMBL" id="BK015411">
    <property type="protein sequence ID" value="DAE05501.1"/>
    <property type="molecule type" value="Genomic_DNA"/>
</dbReference>
<protein>
    <submittedName>
        <fullName evidence="1">Uncharacterized protein</fullName>
    </submittedName>
</protein>
<reference evidence="1" key="1">
    <citation type="journal article" date="2021" name="Proc. Natl. Acad. Sci. U.S.A.">
        <title>A Catalog of Tens of Thousands of Viruses from Human Metagenomes Reveals Hidden Associations with Chronic Diseases.</title>
        <authorList>
            <person name="Tisza M.J."/>
            <person name="Buck C.B."/>
        </authorList>
    </citation>
    <scope>NUCLEOTIDE SEQUENCE</scope>
    <source>
        <strain evidence="1">CtLOE2</strain>
    </source>
</reference>